<evidence type="ECO:0000313" key="4">
    <source>
        <dbReference type="Proteomes" id="UP000199045"/>
    </source>
</evidence>
<proteinExistence type="predicted"/>
<accession>A0A1G7LQH3</accession>
<name>A0A1G7LQH3_CHIFI</name>
<dbReference type="OrthoDB" id="9794601at2"/>
<protein>
    <submittedName>
        <fullName evidence="3">Glycosyl transferase family 11</fullName>
    </submittedName>
</protein>
<dbReference type="RefSeq" id="WP_089830279.1">
    <property type="nucleotide sequence ID" value="NZ_FNBN01000002.1"/>
</dbReference>
<dbReference type="AlphaFoldDB" id="A0A1G7LQH3"/>
<organism evidence="3 4">
    <name type="scientific">Chitinophaga filiformis</name>
    <name type="common">Myxococcus filiformis</name>
    <name type="synonym">Flexibacter filiformis</name>
    <dbReference type="NCBI Taxonomy" id="104663"/>
    <lineage>
        <taxon>Bacteria</taxon>
        <taxon>Pseudomonadati</taxon>
        <taxon>Bacteroidota</taxon>
        <taxon>Chitinophagia</taxon>
        <taxon>Chitinophagales</taxon>
        <taxon>Chitinophagaceae</taxon>
        <taxon>Chitinophaga</taxon>
    </lineage>
</organism>
<dbReference type="InterPro" id="IPR002516">
    <property type="entry name" value="Glyco_trans_11"/>
</dbReference>
<dbReference type="GO" id="GO:0005975">
    <property type="term" value="P:carbohydrate metabolic process"/>
    <property type="evidence" value="ECO:0007669"/>
    <property type="project" value="InterPro"/>
</dbReference>
<dbReference type="GO" id="GO:0016020">
    <property type="term" value="C:membrane"/>
    <property type="evidence" value="ECO:0007669"/>
    <property type="project" value="InterPro"/>
</dbReference>
<sequence length="290" mass="34553">MIVMIMMGGIGNQMFQYAFGRFLSLKYNVPLFLNRCIYDNGLSNRTFDLDIFRLGSDVIIGGHIPLAKLVYGKEVIRMEEDDFRYNEPFLHRVDHYLRYQRDVVLMLKGYWQSYRYLLPIDYILRQDFQFMTPPTGRWKELQAQINNTQSVMVNVRRGDYLGKLDFHGVVSKAYVNGAMQQYSNKLPEVSFFVFSDDVRWCKENIMTDSPLFFVDETYYDDRYNFYLQLMCSCRYYILSNSSFCWWSAWLSTYDHKEVTVPVKWFQVPIDTSDLHPPEWTPYDPEITIIA</sequence>
<keyword evidence="2 3" id="KW-0808">Transferase</keyword>
<evidence type="ECO:0000256" key="1">
    <source>
        <dbReference type="ARBA" id="ARBA00022676"/>
    </source>
</evidence>
<dbReference type="Proteomes" id="UP000199045">
    <property type="component" value="Unassembled WGS sequence"/>
</dbReference>
<dbReference type="PANTHER" id="PTHR11927">
    <property type="entry name" value="GALACTOSIDE 2-L-FUCOSYLTRANSFERASE"/>
    <property type="match status" value="1"/>
</dbReference>
<dbReference type="GO" id="GO:0008107">
    <property type="term" value="F:galactoside 2-alpha-L-fucosyltransferase activity"/>
    <property type="evidence" value="ECO:0007669"/>
    <property type="project" value="InterPro"/>
</dbReference>
<gene>
    <name evidence="3" type="ORF">SAMN04488121_102149</name>
</gene>
<evidence type="ECO:0000313" key="3">
    <source>
        <dbReference type="EMBL" id="SDF51651.1"/>
    </source>
</evidence>
<dbReference type="Pfam" id="PF01531">
    <property type="entry name" value="Glyco_transf_11"/>
    <property type="match status" value="1"/>
</dbReference>
<dbReference type="CDD" id="cd11301">
    <property type="entry name" value="Fut1_Fut2_like"/>
    <property type="match status" value="1"/>
</dbReference>
<dbReference type="EMBL" id="FNBN01000002">
    <property type="protein sequence ID" value="SDF51651.1"/>
    <property type="molecule type" value="Genomic_DNA"/>
</dbReference>
<reference evidence="3 4" key="1">
    <citation type="submission" date="2016-10" db="EMBL/GenBank/DDBJ databases">
        <authorList>
            <person name="de Groot N.N."/>
        </authorList>
    </citation>
    <scope>NUCLEOTIDE SEQUENCE [LARGE SCALE GENOMIC DNA]</scope>
    <source>
        <strain evidence="3 4">DSM 527</strain>
    </source>
</reference>
<evidence type="ECO:0000256" key="2">
    <source>
        <dbReference type="ARBA" id="ARBA00022679"/>
    </source>
</evidence>
<keyword evidence="1" id="KW-0328">Glycosyltransferase</keyword>
<dbReference type="PANTHER" id="PTHR11927:SF9">
    <property type="entry name" value="L-FUCOSYLTRANSFERASE"/>
    <property type="match status" value="1"/>
</dbReference>
<dbReference type="STRING" id="104663.SAMN04488121_102149"/>